<dbReference type="Pfam" id="PF02567">
    <property type="entry name" value="PhzC-PhzF"/>
    <property type="match status" value="1"/>
</dbReference>
<dbReference type="PANTHER" id="PTHR13774">
    <property type="entry name" value="PHENAZINE BIOSYNTHESIS PROTEIN"/>
    <property type="match status" value="1"/>
</dbReference>
<dbReference type="EMBL" id="JAOZFE010000001">
    <property type="protein sequence ID" value="MCW0952766.1"/>
    <property type="molecule type" value="Genomic_DNA"/>
</dbReference>
<dbReference type="RefSeq" id="WP_213409369.1">
    <property type="nucleotide sequence ID" value="NZ_CP074441.1"/>
</dbReference>
<name>A0ABT3E2Y4_9LACO</name>
<evidence type="ECO:0000256" key="2">
    <source>
        <dbReference type="ARBA" id="ARBA00023235"/>
    </source>
</evidence>
<dbReference type="NCBIfam" id="TIGR00654">
    <property type="entry name" value="PhzF_family"/>
    <property type="match status" value="1"/>
</dbReference>
<dbReference type="PIRSF" id="PIRSF016184">
    <property type="entry name" value="PhzC_PhzF"/>
    <property type="match status" value="1"/>
</dbReference>
<keyword evidence="4" id="KW-1185">Reference proteome</keyword>
<gene>
    <name evidence="3" type="ORF">OIT44_01590</name>
</gene>
<dbReference type="Gene3D" id="3.10.310.10">
    <property type="entry name" value="Diaminopimelate Epimerase, Chain A, domain 1"/>
    <property type="match status" value="2"/>
</dbReference>
<proteinExistence type="inferred from homology"/>
<evidence type="ECO:0000313" key="3">
    <source>
        <dbReference type="EMBL" id="MCW0952766.1"/>
    </source>
</evidence>
<dbReference type="InterPro" id="IPR003719">
    <property type="entry name" value="Phenazine_PhzF-like"/>
</dbReference>
<comment type="caution">
    <text evidence="3">The sequence shown here is derived from an EMBL/GenBank/DDBJ whole genome shotgun (WGS) entry which is preliminary data.</text>
</comment>
<protein>
    <submittedName>
        <fullName evidence="3">PhzF family phenazine biosynthesis protein</fullName>
    </submittedName>
</protein>
<sequence length="282" mass="31223">MDIKVYIASAFTKDNLGGNKAGVVFMDTKLTSKQKMSIARELGFAETAFVTSSSSADYKLEYFTPKEEVDLCGHATIATFTTLDYLGNLTKDTYRIETNSGILDITIHESTILMQQNTPIFDVSLVPESISNSFDLALLEGAYPIQIVSTGLRDIMVPIKSFAALSQLTADFQEIENISATYNVIGMHLFTIEGNRIICRNFAPLYDINEEAATGTSNAALASYLYNHDILRQNDYIFEQGYELNAPSEIKVHLTTDAKHQITRVQVGGTGNFTELRTLTVH</sequence>
<accession>A0ABT3E2Y4</accession>
<dbReference type="SUPFAM" id="SSF54506">
    <property type="entry name" value="Diaminopimelate epimerase-like"/>
    <property type="match status" value="1"/>
</dbReference>
<comment type="similarity">
    <text evidence="1">Belongs to the PhzF family.</text>
</comment>
<dbReference type="PANTHER" id="PTHR13774:SF39">
    <property type="entry name" value="BIOSYNTHESIS PROTEIN, PUTATIVE-RELATED"/>
    <property type="match status" value="1"/>
</dbReference>
<organism evidence="3 4">
    <name type="scientific">Weissella ceti</name>
    <dbReference type="NCBI Taxonomy" id="759620"/>
    <lineage>
        <taxon>Bacteria</taxon>
        <taxon>Bacillati</taxon>
        <taxon>Bacillota</taxon>
        <taxon>Bacilli</taxon>
        <taxon>Lactobacillales</taxon>
        <taxon>Lactobacillaceae</taxon>
        <taxon>Weissella</taxon>
    </lineage>
</organism>
<evidence type="ECO:0000313" key="4">
    <source>
        <dbReference type="Proteomes" id="UP001526225"/>
    </source>
</evidence>
<reference evidence="3 4" key="1">
    <citation type="submission" date="2022-10" db="EMBL/GenBank/DDBJ databases">
        <title>Weissella fermenti sp. nov., isolated from fermented cabbage.</title>
        <authorList>
            <person name="Lee J.K."/>
            <person name="Baek J.H."/>
            <person name="Choi D.G."/>
            <person name="Kim J.M."/>
            <person name="Jeon C.O."/>
        </authorList>
    </citation>
    <scope>NUCLEOTIDE SEQUENCE [LARGE SCALE GENOMIC DNA]</scope>
    <source>
        <strain evidence="3 4">KACC 18534</strain>
    </source>
</reference>
<keyword evidence="2" id="KW-0413">Isomerase</keyword>
<evidence type="ECO:0000256" key="1">
    <source>
        <dbReference type="ARBA" id="ARBA00008270"/>
    </source>
</evidence>
<dbReference type="Proteomes" id="UP001526225">
    <property type="component" value="Unassembled WGS sequence"/>
</dbReference>